<evidence type="ECO:0000256" key="3">
    <source>
        <dbReference type="ARBA" id="ARBA00022692"/>
    </source>
</evidence>
<evidence type="ECO:0000256" key="2">
    <source>
        <dbReference type="ARBA" id="ARBA00022475"/>
    </source>
</evidence>
<evidence type="ECO:0000313" key="8">
    <source>
        <dbReference type="Proteomes" id="UP000886887"/>
    </source>
</evidence>
<dbReference type="AlphaFoldDB" id="A0A9D0Z882"/>
<evidence type="ECO:0000256" key="4">
    <source>
        <dbReference type="ARBA" id="ARBA00022989"/>
    </source>
</evidence>
<dbReference type="GO" id="GO:0005886">
    <property type="term" value="C:plasma membrane"/>
    <property type="evidence" value="ECO:0007669"/>
    <property type="project" value="UniProtKB-SubCell"/>
</dbReference>
<evidence type="ECO:0000256" key="6">
    <source>
        <dbReference type="SAM" id="Phobius"/>
    </source>
</evidence>
<dbReference type="Pfam" id="PF02588">
    <property type="entry name" value="YitT_membrane"/>
    <property type="match status" value="1"/>
</dbReference>
<protein>
    <submittedName>
        <fullName evidence="7">YitT family protein</fullName>
    </submittedName>
</protein>
<name>A0A9D0Z882_9FIRM</name>
<feature type="transmembrane region" description="Helical" evidence="6">
    <location>
        <begin position="104"/>
        <end position="122"/>
    </location>
</feature>
<evidence type="ECO:0000256" key="1">
    <source>
        <dbReference type="ARBA" id="ARBA00004651"/>
    </source>
</evidence>
<keyword evidence="4 6" id="KW-1133">Transmembrane helix</keyword>
<dbReference type="EMBL" id="DVFJ01000006">
    <property type="protein sequence ID" value="HIQ70949.1"/>
    <property type="molecule type" value="Genomic_DNA"/>
</dbReference>
<dbReference type="PANTHER" id="PTHR33545:SF10">
    <property type="entry name" value="UPF0750 MEMBRANE PROTEIN YPJC"/>
    <property type="match status" value="1"/>
</dbReference>
<accession>A0A9D0Z882</accession>
<sequence length="194" mass="20594">MLRHDGVLLLGAFTLAFGLFNVHSQSQITEGGVLGMTLLLQHWLGVSPGVSGFLMDMTCYAVGFRLLGRGFLRNALISSVGFSLCYRLLERLGPVLPSMADRPLLAALAGGLFVGVGVGLVVRAGGASGGDDALALIIARISRLPISLAYFFTDFTVLALSLSYIPLEKIACSLVTVTLSSWLIGRIQSFHVHS</sequence>
<dbReference type="PANTHER" id="PTHR33545">
    <property type="entry name" value="UPF0750 MEMBRANE PROTEIN YITT-RELATED"/>
    <property type="match status" value="1"/>
</dbReference>
<reference evidence="7" key="2">
    <citation type="journal article" date="2021" name="PeerJ">
        <title>Extensive microbial diversity within the chicken gut microbiome revealed by metagenomics and culture.</title>
        <authorList>
            <person name="Gilroy R."/>
            <person name="Ravi A."/>
            <person name="Getino M."/>
            <person name="Pursley I."/>
            <person name="Horton D.L."/>
            <person name="Alikhan N.F."/>
            <person name="Baker D."/>
            <person name="Gharbi K."/>
            <person name="Hall N."/>
            <person name="Watson M."/>
            <person name="Adriaenssens E.M."/>
            <person name="Foster-Nyarko E."/>
            <person name="Jarju S."/>
            <person name="Secka A."/>
            <person name="Antonio M."/>
            <person name="Oren A."/>
            <person name="Chaudhuri R.R."/>
            <person name="La Ragione R."/>
            <person name="Hildebrand F."/>
            <person name="Pallen M.J."/>
        </authorList>
    </citation>
    <scope>NUCLEOTIDE SEQUENCE</scope>
    <source>
        <strain evidence="7">ChiSxjej2B14-6234</strain>
    </source>
</reference>
<dbReference type="InterPro" id="IPR003740">
    <property type="entry name" value="YitT"/>
</dbReference>
<evidence type="ECO:0000256" key="5">
    <source>
        <dbReference type="ARBA" id="ARBA00023136"/>
    </source>
</evidence>
<dbReference type="InterPro" id="IPR051461">
    <property type="entry name" value="UPF0750_membrane"/>
</dbReference>
<keyword evidence="3 6" id="KW-0812">Transmembrane</keyword>
<proteinExistence type="predicted"/>
<comment type="subcellular location">
    <subcellularLocation>
        <location evidence="1">Cell membrane</location>
        <topology evidence="1">Multi-pass membrane protein</topology>
    </subcellularLocation>
</comment>
<organism evidence="7 8">
    <name type="scientific">Candidatus Onthenecus intestinigallinarum</name>
    <dbReference type="NCBI Taxonomy" id="2840875"/>
    <lineage>
        <taxon>Bacteria</taxon>
        <taxon>Bacillati</taxon>
        <taxon>Bacillota</taxon>
        <taxon>Clostridia</taxon>
        <taxon>Eubacteriales</taxon>
        <taxon>Candidatus Onthenecus</taxon>
    </lineage>
</organism>
<feature type="transmembrane region" description="Helical" evidence="6">
    <location>
        <begin position="71"/>
        <end position="89"/>
    </location>
</feature>
<evidence type="ECO:0000313" key="7">
    <source>
        <dbReference type="EMBL" id="HIQ70949.1"/>
    </source>
</evidence>
<reference evidence="7" key="1">
    <citation type="submission" date="2020-10" db="EMBL/GenBank/DDBJ databases">
        <authorList>
            <person name="Gilroy R."/>
        </authorList>
    </citation>
    <scope>NUCLEOTIDE SEQUENCE</scope>
    <source>
        <strain evidence="7">ChiSxjej2B14-6234</strain>
    </source>
</reference>
<gene>
    <name evidence="7" type="ORF">IAB73_01905</name>
</gene>
<comment type="caution">
    <text evidence="7">The sequence shown here is derived from an EMBL/GenBank/DDBJ whole genome shotgun (WGS) entry which is preliminary data.</text>
</comment>
<dbReference type="Proteomes" id="UP000886887">
    <property type="component" value="Unassembled WGS sequence"/>
</dbReference>
<keyword evidence="5 6" id="KW-0472">Membrane</keyword>
<feature type="transmembrane region" description="Helical" evidence="6">
    <location>
        <begin position="40"/>
        <end position="64"/>
    </location>
</feature>
<keyword evidence="2" id="KW-1003">Cell membrane</keyword>